<dbReference type="Pfam" id="PF13377">
    <property type="entry name" value="Peripla_BP_3"/>
    <property type="match status" value="1"/>
</dbReference>
<keyword evidence="2" id="KW-0238">DNA-binding</keyword>
<dbReference type="PANTHER" id="PTHR30146:SF109">
    <property type="entry name" value="HTH-TYPE TRANSCRIPTIONAL REGULATOR GALS"/>
    <property type="match status" value="1"/>
</dbReference>
<dbReference type="SMART" id="SM00354">
    <property type="entry name" value="HTH_LACI"/>
    <property type="match status" value="1"/>
</dbReference>
<dbReference type="CDD" id="cd06267">
    <property type="entry name" value="PBP1_LacI_sugar_binding-like"/>
    <property type="match status" value="1"/>
</dbReference>
<dbReference type="RefSeq" id="WP_114591230.1">
    <property type="nucleotide sequence ID" value="NZ_CP031165.1"/>
</dbReference>
<dbReference type="InterPro" id="IPR046335">
    <property type="entry name" value="LacI/GalR-like_sensor"/>
</dbReference>
<keyword evidence="3" id="KW-0804">Transcription</keyword>
<gene>
    <name evidence="6" type="ORF">DVS28_a1933</name>
</gene>
<evidence type="ECO:0000259" key="5">
    <source>
        <dbReference type="PROSITE" id="PS50943"/>
    </source>
</evidence>
<dbReference type="InterPro" id="IPR000843">
    <property type="entry name" value="HTH_LacI"/>
</dbReference>
<dbReference type="AlphaFoldDB" id="A0A346XWM1"/>
<evidence type="ECO:0000256" key="3">
    <source>
        <dbReference type="ARBA" id="ARBA00023163"/>
    </source>
</evidence>
<dbReference type="GO" id="GO:0003700">
    <property type="term" value="F:DNA-binding transcription factor activity"/>
    <property type="evidence" value="ECO:0007669"/>
    <property type="project" value="TreeGrafter"/>
</dbReference>
<dbReference type="EMBL" id="CP031165">
    <property type="protein sequence ID" value="AXV06618.1"/>
    <property type="molecule type" value="Genomic_DNA"/>
</dbReference>
<sequence length="335" mass="35227">MTLTLDDLASMSGVSRATISRVLNGGSVAPRTRARVEAVLAETGYSPNRAARSLASGRSGVVGVVMHLEPSLLFVDPYFSGLLQGMSDVLAERATGMMLWLGNRSKQETLTDIQRMGLVDGLIVTAHWLDDPLVDGLLASPIPTVLIGHRREDHTASYVDVDNVEAARSVVQHLVDTGRTRIAHISGIPGSVAGEDRLVGYRVGMADAGLPTEGLVVTGDFNAPSGADAVPRLLERGVDAIFCANDATASGALEALQAAGVTVPDDVALVGFDDLDFASRLDPPLTTIRQQVPTQGAEAARALLNLLDTPDGGPRRVLLPTELVIRQSTIGASDR</sequence>
<evidence type="ECO:0000313" key="6">
    <source>
        <dbReference type="EMBL" id="AXV06618.1"/>
    </source>
</evidence>
<feature type="domain" description="HTH cro/C1-type" evidence="5">
    <location>
        <begin position="3"/>
        <end position="25"/>
    </location>
</feature>
<evidence type="ECO:0000313" key="7">
    <source>
        <dbReference type="Proteomes" id="UP000264006"/>
    </source>
</evidence>
<dbReference type="GO" id="GO:0000976">
    <property type="term" value="F:transcription cis-regulatory region binding"/>
    <property type="evidence" value="ECO:0007669"/>
    <property type="project" value="TreeGrafter"/>
</dbReference>
<dbReference type="InterPro" id="IPR028082">
    <property type="entry name" value="Peripla_BP_I"/>
</dbReference>
<dbReference type="Pfam" id="PF00356">
    <property type="entry name" value="LacI"/>
    <property type="match status" value="1"/>
</dbReference>
<dbReference type="InterPro" id="IPR001387">
    <property type="entry name" value="Cro/C1-type_HTH"/>
</dbReference>
<organism evidence="6 7">
    <name type="scientific">Euzebya pacifica</name>
    <dbReference type="NCBI Taxonomy" id="1608957"/>
    <lineage>
        <taxon>Bacteria</taxon>
        <taxon>Bacillati</taxon>
        <taxon>Actinomycetota</taxon>
        <taxon>Nitriliruptoria</taxon>
        <taxon>Euzebyales</taxon>
    </lineage>
</organism>
<dbReference type="PANTHER" id="PTHR30146">
    <property type="entry name" value="LACI-RELATED TRANSCRIPTIONAL REPRESSOR"/>
    <property type="match status" value="1"/>
</dbReference>
<dbReference type="Proteomes" id="UP000264006">
    <property type="component" value="Chromosome"/>
</dbReference>
<proteinExistence type="predicted"/>
<dbReference type="KEGG" id="euz:DVS28_a1933"/>
<evidence type="ECO:0000256" key="2">
    <source>
        <dbReference type="ARBA" id="ARBA00023125"/>
    </source>
</evidence>
<dbReference type="Gene3D" id="3.40.50.2300">
    <property type="match status" value="2"/>
</dbReference>
<protein>
    <submittedName>
        <fullName evidence="6">HTH-type transcriptional regulator celR</fullName>
    </submittedName>
</protein>
<dbReference type="PROSITE" id="PS50943">
    <property type="entry name" value="HTH_CROC1"/>
    <property type="match status" value="1"/>
</dbReference>
<evidence type="ECO:0000259" key="4">
    <source>
        <dbReference type="PROSITE" id="PS50932"/>
    </source>
</evidence>
<evidence type="ECO:0000256" key="1">
    <source>
        <dbReference type="ARBA" id="ARBA00023015"/>
    </source>
</evidence>
<dbReference type="InterPro" id="IPR010982">
    <property type="entry name" value="Lambda_DNA-bd_dom_sf"/>
</dbReference>
<keyword evidence="7" id="KW-1185">Reference proteome</keyword>
<accession>A0A346XWM1</accession>
<dbReference type="SUPFAM" id="SSF53822">
    <property type="entry name" value="Periplasmic binding protein-like I"/>
    <property type="match status" value="1"/>
</dbReference>
<dbReference type="PROSITE" id="PS50932">
    <property type="entry name" value="HTH_LACI_2"/>
    <property type="match status" value="1"/>
</dbReference>
<reference evidence="6 7" key="1">
    <citation type="submission" date="2018-09" db="EMBL/GenBank/DDBJ databases">
        <title>Complete genome sequence of Euzebya sp. DY32-46 isolated from seawater of Pacific Ocean.</title>
        <authorList>
            <person name="Xu L."/>
            <person name="Wu Y.-H."/>
            <person name="Xu X.-W."/>
        </authorList>
    </citation>
    <scope>NUCLEOTIDE SEQUENCE [LARGE SCALE GENOMIC DNA]</scope>
    <source>
        <strain evidence="6 7">DY32-46</strain>
    </source>
</reference>
<name>A0A346XWM1_9ACTN</name>
<dbReference type="CDD" id="cd01392">
    <property type="entry name" value="HTH_LacI"/>
    <property type="match status" value="1"/>
</dbReference>
<dbReference type="PROSITE" id="PS00356">
    <property type="entry name" value="HTH_LACI_1"/>
    <property type="match status" value="1"/>
</dbReference>
<keyword evidence="1" id="KW-0805">Transcription regulation</keyword>
<feature type="domain" description="HTH lacI-type" evidence="4">
    <location>
        <begin position="3"/>
        <end position="56"/>
    </location>
</feature>
<dbReference type="SUPFAM" id="SSF47413">
    <property type="entry name" value="lambda repressor-like DNA-binding domains"/>
    <property type="match status" value="1"/>
</dbReference>
<dbReference type="OrthoDB" id="4268837at2"/>
<dbReference type="Gene3D" id="1.10.260.40">
    <property type="entry name" value="lambda repressor-like DNA-binding domains"/>
    <property type="match status" value="1"/>
</dbReference>